<organism evidence="1 2">
    <name type="scientific">Micromonospora echinaurantiaca</name>
    <dbReference type="NCBI Taxonomy" id="47857"/>
    <lineage>
        <taxon>Bacteria</taxon>
        <taxon>Bacillati</taxon>
        <taxon>Actinomycetota</taxon>
        <taxon>Actinomycetes</taxon>
        <taxon>Micromonosporales</taxon>
        <taxon>Micromonosporaceae</taxon>
        <taxon>Micromonospora</taxon>
    </lineage>
</organism>
<dbReference type="Proteomes" id="UP000198217">
    <property type="component" value="Chromosome I"/>
</dbReference>
<evidence type="ECO:0008006" key="3">
    <source>
        <dbReference type="Google" id="ProtNLM"/>
    </source>
</evidence>
<evidence type="ECO:0000313" key="2">
    <source>
        <dbReference type="Proteomes" id="UP000198217"/>
    </source>
</evidence>
<name>A0A1C5HEW2_9ACTN</name>
<proteinExistence type="predicted"/>
<protein>
    <recommendedName>
        <fullName evidence="3">Ankyrin</fullName>
    </recommendedName>
</protein>
<gene>
    <name evidence="1" type="ORF">GA0070609_1500</name>
</gene>
<dbReference type="AlphaFoldDB" id="A0A1C5HEW2"/>
<keyword evidence="2" id="KW-1185">Reference proteome</keyword>
<sequence>MGGVSEDGFPNDVSGDFEVHITVHEWNAGELAGFAAEHGLKYTHVVLDQGEKPSQPMLTLTGSGPLHRQRDVADQWTARLRAAGLGVARVKIEAAPWCDGVPVTDGDAAAQPAGRYFEHHVKLLLPAGVSALATASTVAERHDARLSRNARRARDDGRQERFVTQRCHRVGRATARARLDDLVAALRSTGLEIVAVEQEYVVFDDRIELDAGWLAPAEPDRSH</sequence>
<reference evidence="1 2" key="1">
    <citation type="submission" date="2016-06" db="EMBL/GenBank/DDBJ databases">
        <authorList>
            <person name="Kjaerup R.B."/>
            <person name="Dalgaard T.S."/>
            <person name="Juul-Madsen H.R."/>
        </authorList>
    </citation>
    <scope>NUCLEOTIDE SEQUENCE [LARGE SCALE GENOMIC DNA]</scope>
    <source>
        <strain evidence="1 2">DSM 43904</strain>
    </source>
</reference>
<accession>A0A1C5HEW2</accession>
<dbReference type="EMBL" id="LT607750">
    <property type="protein sequence ID" value="SCG44552.1"/>
    <property type="molecule type" value="Genomic_DNA"/>
</dbReference>
<evidence type="ECO:0000313" key="1">
    <source>
        <dbReference type="EMBL" id="SCG44552.1"/>
    </source>
</evidence>